<dbReference type="VEuPathDB" id="TriTrypDB:TEOVI_000629100"/>
<organism evidence="2 3">
    <name type="scientific">Trypanosoma equiperdum</name>
    <dbReference type="NCBI Taxonomy" id="5694"/>
    <lineage>
        <taxon>Eukaryota</taxon>
        <taxon>Discoba</taxon>
        <taxon>Euglenozoa</taxon>
        <taxon>Kinetoplastea</taxon>
        <taxon>Metakinetoplastina</taxon>
        <taxon>Trypanosomatida</taxon>
        <taxon>Trypanosomatidae</taxon>
        <taxon>Trypanosoma</taxon>
    </lineage>
</organism>
<dbReference type="AlphaFoldDB" id="A0A1G4I276"/>
<dbReference type="InterPro" id="IPR004323">
    <property type="entry name" value="Ion_tolerance_CutA"/>
</dbReference>
<gene>
    <name evidence="2" type="ORF">TEOVI_000629100</name>
</gene>
<dbReference type="RefSeq" id="XP_067077305.1">
    <property type="nucleotide sequence ID" value="XM_067221204.1"/>
</dbReference>
<keyword evidence="3" id="KW-1185">Reference proteome</keyword>
<evidence type="ECO:0000313" key="2">
    <source>
        <dbReference type="EMBL" id="SCU65756.1"/>
    </source>
</evidence>
<dbReference type="Gene3D" id="3.30.70.120">
    <property type="match status" value="1"/>
</dbReference>
<sequence>MFSVCYVTTPTSEVAREISRILVSSNKAACVNIVPSVTSVYRWEGQLCEEQECLMMIKTRTELLQEVIDSVKKNHPYSTPEVVSVPISSGSEEYLKWVEENTMPTSSNNNSGCSCR</sequence>
<dbReference type="GeneID" id="92380225"/>
<dbReference type="Proteomes" id="UP000195570">
    <property type="component" value="Unassembled WGS sequence"/>
</dbReference>
<dbReference type="PANTHER" id="PTHR23419">
    <property type="entry name" value="DIVALENT CATION TOLERANCE CUTA-RELATED"/>
    <property type="match status" value="1"/>
</dbReference>
<accession>A0A1G4I276</accession>
<dbReference type="PANTHER" id="PTHR23419:SF8">
    <property type="entry name" value="FI09726P"/>
    <property type="match status" value="1"/>
</dbReference>
<evidence type="ECO:0000256" key="1">
    <source>
        <dbReference type="ARBA" id="ARBA00010169"/>
    </source>
</evidence>
<dbReference type="GO" id="GO:0005507">
    <property type="term" value="F:copper ion binding"/>
    <property type="evidence" value="ECO:0007669"/>
    <property type="project" value="TreeGrafter"/>
</dbReference>
<protein>
    <submittedName>
        <fullName evidence="2">Divalent cation tolerance protein, putative</fullName>
    </submittedName>
</protein>
<comment type="caution">
    <text evidence="2">The sequence shown here is derived from an EMBL/GenBank/DDBJ whole genome shotgun (WGS) entry which is preliminary data.</text>
</comment>
<dbReference type="EMBL" id="CZPT02000398">
    <property type="protein sequence ID" value="SCU65756.1"/>
    <property type="molecule type" value="Genomic_DNA"/>
</dbReference>
<dbReference type="GO" id="GO:0010038">
    <property type="term" value="P:response to metal ion"/>
    <property type="evidence" value="ECO:0007669"/>
    <property type="project" value="InterPro"/>
</dbReference>
<reference evidence="2" key="1">
    <citation type="submission" date="2016-09" db="EMBL/GenBank/DDBJ databases">
        <authorList>
            <person name="Hebert L."/>
            <person name="Moumen B."/>
        </authorList>
    </citation>
    <scope>NUCLEOTIDE SEQUENCE [LARGE SCALE GENOMIC DNA]</scope>
    <source>
        <strain evidence="2">OVI</strain>
    </source>
</reference>
<evidence type="ECO:0000313" key="3">
    <source>
        <dbReference type="Proteomes" id="UP000195570"/>
    </source>
</evidence>
<dbReference type="InterPro" id="IPR011322">
    <property type="entry name" value="N-reg_PII-like_a/b"/>
</dbReference>
<dbReference type="SUPFAM" id="SSF54913">
    <property type="entry name" value="GlnB-like"/>
    <property type="match status" value="1"/>
</dbReference>
<name>A0A1G4I276_TRYEQ</name>
<comment type="similarity">
    <text evidence="1">Belongs to the CutA family.</text>
</comment>
<dbReference type="InterPro" id="IPR015867">
    <property type="entry name" value="N-reg_PII/ATP_PRibTrfase_C"/>
</dbReference>
<proteinExistence type="inferred from homology"/>
<dbReference type="Pfam" id="PF03091">
    <property type="entry name" value="CutA1"/>
    <property type="match status" value="1"/>
</dbReference>